<dbReference type="Proteomes" id="UP001234787">
    <property type="component" value="Unassembled WGS sequence"/>
</dbReference>
<dbReference type="AlphaFoldDB" id="A0AAD3NRM3"/>
<dbReference type="EMBL" id="BSEH01000454">
    <property type="protein sequence ID" value="GLJ58609.1"/>
    <property type="molecule type" value="Genomic_DNA"/>
</dbReference>
<protein>
    <submittedName>
        <fullName evidence="1">Uncharacterized protein</fullName>
    </submittedName>
</protein>
<accession>A0AAD3NRM3</accession>
<name>A0AAD3NRM3_CRYJA</name>
<keyword evidence="2" id="KW-1185">Reference proteome</keyword>
<proteinExistence type="predicted"/>
<gene>
    <name evidence="1" type="ORF">SUGI_1463480</name>
</gene>
<evidence type="ECO:0000313" key="1">
    <source>
        <dbReference type="EMBL" id="GLJ58609.1"/>
    </source>
</evidence>
<organism evidence="1 2">
    <name type="scientific">Cryptomeria japonica</name>
    <name type="common">Japanese cedar</name>
    <name type="synonym">Cupressus japonica</name>
    <dbReference type="NCBI Taxonomy" id="3369"/>
    <lineage>
        <taxon>Eukaryota</taxon>
        <taxon>Viridiplantae</taxon>
        <taxon>Streptophyta</taxon>
        <taxon>Embryophyta</taxon>
        <taxon>Tracheophyta</taxon>
        <taxon>Spermatophyta</taxon>
        <taxon>Pinopsida</taxon>
        <taxon>Pinidae</taxon>
        <taxon>Conifers II</taxon>
        <taxon>Cupressales</taxon>
        <taxon>Cupressaceae</taxon>
        <taxon>Cryptomeria</taxon>
    </lineage>
</organism>
<sequence>MTLWAAWGGRKQGRRRKVLASVNVLCYVEDECTFVKDPPRFDGTTDAMSFMALFEEQGPATVPTPVPCHYSGSTDPLEHVGSCEMQWIAQAIPTPQQWVHQFMHTLEPLPRNWDRNEEMQQWTCCWSQLQERFCVTFQLCRETMHFGQMVRRTQSLPQTKHP</sequence>
<evidence type="ECO:0000313" key="2">
    <source>
        <dbReference type="Proteomes" id="UP001234787"/>
    </source>
</evidence>
<reference evidence="1" key="1">
    <citation type="submission" date="2022-12" db="EMBL/GenBank/DDBJ databases">
        <title>Chromosome-Level Genome Assembly of Japanese Cedar (Cryptomeriajaponica D. Don).</title>
        <authorList>
            <person name="Fujino T."/>
            <person name="Yamaguchi K."/>
            <person name="Yokoyama T."/>
            <person name="Hamanaka T."/>
            <person name="Harazono Y."/>
            <person name="Kamada H."/>
            <person name="Kobayashi W."/>
            <person name="Ujino-Ihara T."/>
            <person name="Uchiyama K."/>
            <person name="Matsumoto A."/>
            <person name="Izuno A."/>
            <person name="Tsumura Y."/>
            <person name="Toyoda A."/>
            <person name="Shigenobu S."/>
            <person name="Moriguchi Y."/>
            <person name="Ueno S."/>
            <person name="Kasahara M."/>
        </authorList>
    </citation>
    <scope>NUCLEOTIDE SEQUENCE</scope>
</reference>
<comment type="caution">
    <text evidence="1">The sequence shown here is derived from an EMBL/GenBank/DDBJ whole genome shotgun (WGS) entry which is preliminary data.</text>
</comment>